<proteinExistence type="predicted"/>
<evidence type="ECO:0000256" key="1">
    <source>
        <dbReference type="ARBA" id="ARBA00023163"/>
    </source>
</evidence>
<dbReference type="InterPro" id="IPR008991">
    <property type="entry name" value="Translation_prot_SH3-like_sf"/>
</dbReference>
<organism evidence="3 4">
    <name type="scientific">Pelosinus propionicus DSM 13327</name>
    <dbReference type="NCBI Taxonomy" id="1123291"/>
    <lineage>
        <taxon>Bacteria</taxon>
        <taxon>Bacillati</taxon>
        <taxon>Bacillota</taxon>
        <taxon>Negativicutes</taxon>
        <taxon>Selenomonadales</taxon>
        <taxon>Sporomusaceae</taxon>
        <taxon>Pelosinus</taxon>
    </lineage>
</organism>
<sequence length="175" mass="20288">MDWYVLRTLCGKEEVVLSILKKMEVFSDFEVFCPKRRIGWRKSGQVVSIIRPLFEGYLFVSVNNRDIGKFDRLLRAYKINVVRLVRSAGSLVPISYQERKLLQGLMDYGKIVEVSKIEKTEEKIKVIDGPLLGFEHMIKKFSSRNRRITVEVPILEEKKIIELEGVLINAKNEGV</sequence>
<dbReference type="Gene3D" id="2.30.30.30">
    <property type="match status" value="1"/>
</dbReference>
<reference evidence="4" key="1">
    <citation type="submission" date="2016-10" db="EMBL/GenBank/DDBJ databases">
        <authorList>
            <person name="Varghese N."/>
            <person name="Submissions S."/>
        </authorList>
    </citation>
    <scope>NUCLEOTIDE SEQUENCE [LARGE SCALE GENOMIC DNA]</scope>
    <source>
        <strain evidence="4">DSM 13327</strain>
    </source>
</reference>
<gene>
    <name evidence="3" type="ORF">SAMN04490355_1005133</name>
</gene>
<dbReference type="EMBL" id="FOTS01000005">
    <property type="protein sequence ID" value="SFL46925.1"/>
    <property type="molecule type" value="Genomic_DNA"/>
</dbReference>
<dbReference type="InterPro" id="IPR014722">
    <property type="entry name" value="Rib_uL2_dom2"/>
</dbReference>
<feature type="domain" description="NusG-like N-terminal" evidence="2">
    <location>
        <begin position="1"/>
        <end position="100"/>
    </location>
</feature>
<keyword evidence="4" id="KW-1185">Reference proteome</keyword>
<dbReference type="RefSeq" id="WP_090933225.1">
    <property type="nucleotide sequence ID" value="NZ_FOTS01000005.1"/>
</dbReference>
<dbReference type="Gene3D" id="3.30.70.940">
    <property type="entry name" value="NusG, N-terminal domain"/>
    <property type="match status" value="1"/>
</dbReference>
<evidence type="ECO:0000259" key="2">
    <source>
        <dbReference type="Pfam" id="PF02357"/>
    </source>
</evidence>
<dbReference type="GO" id="GO:0006354">
    <property type="term" value="P:DNA-templated transcription elongation"/>
    <property type="evidence" value="ECO:0007669"/>
    <property type="project" value="InterPro"/>
</dbReference>
<dbReference type="OrthoDB" id="1681764at2"/>
<dbReference type="InterPro" id="IPR006645">
    <property type="entry name" value="NGN-like_dom"/>
</dbReference>
<dbReference type="InterPro" id="IPR036735">
    <property type="entry name" value="NGN_dom_sf"/>
</dbReference>
<dbReference type="Proteomes" id="UP000199520">
    <property type="component" value="Unassembled WGS sequence"/>
</dbReference>
<dbReference type="CDD" id="cd08000">
    <property type="entry name" value="NGN"/>
    <property type="match status" value="1"/>
</dbReference>
<evidence type="ECO:0000313" key="4">
    <source>
        <dbReference type="Proteomes" id="UP000199520"/>
    </source>
</evidence>
<dbReference type="STRING" id="1123291.SAMN04490355_1005133"/>
<name>A0A1I4HXM5_9FIRM</name>
<dbReference type="AlphaFoldDB" id="A0A1I4HXM5"/>
<keyword evidence="1" id="KW-0804">Transcription</keyword>
<dbReference type="SUPFAM" id="SSF82679">
    <property type="entry name" value="N-utilization substance G protein NusG, N-terminal domain"/>
    <property type="match status" value="1"/>
</dbReference>
<dbReference type="Pfam" id="PF02357">
    <property type="entry name" value="NusG"/>
    <property type="match status" value="1"/>
</dbReference>
<evidence type="ECO:0000313" key="3">
    <source>
        <dbReference type="EMBL" id="SFL46925.1"/>
    </source>
</evidence>
<protein>
    <submittedName>
        <fullName evidence="3">Transcriptional antiterminator NusG</fullName>
    </submittedName>
</protein>
<accession>A0A1I4HXM5</accession>
<dbReference type="SUPFAM" id="SSF50104">
    <property type="entry name" value="Translation proteins SH3-like domain"/>
    <property type="match status" value="1"/>
</dbReference>